<feature type="compositionally biased region" description="Basic and acidic residues" evidence="10">
    <location>
        <begin position="4414"/>
        <end position="4427"/>
    </location>
</feature>
<dbReference type="GO" id="GO:0005730">
    <property type="term" value="C:nucleolus"/>
    <property type="evidence" value="ECO:0007669"/>
    <property type="project" value="UniProtKB-SubCell"/>
</dbReference>
<dbReference type="GO" id="GO:0016887">
    <property type="term" value="F:ATP hydrolysis activity"/>
    <property type="evidence" value="ECO:0007669"/>
    <property type="project" value="InterPro"/>
</dbReference>
<dbReference type="PIRSF" id="PIRSF010340">
    <property type="entry name" value="Midasin"/>
    <property type="match status" value="1"/>
</dbReference>
<dbReference type="InterPro" id="IPR040848">
    <property type="entry name" value="AAA_lid_7"/>
</dbReference>
<feature type="domain" description="AAA+ ATPase" evidence="11">
    <location>
        <begin position="1309"/>
        <end position="1475"/>
    </location>
</feature>
<feature type="compositionally biased region" description="Basic and acidic residues" evidence="10">
    <location>
        <begin position="4661"/>
        <end position="4671"/>
    </location>
</feature>
<feature type="compositionally biased region" description="Acidic residues" evidence="10">
    <location>
        <begin position="5062"/>
        <end position="5078"/>
    </location>
</feature>
<dbReference type="Ensembl" id="ENSCGRT00001016445.1">
    <property type="protein sequence ID" value="ENSCGRP00001012212.1"/>
    <property type="gene ID" value="ENSCGRG00001013549.1"/>
</dbReference>
<dbReference type="GO" id="GO:0005654">
    <property type="term" value="C:nucleoplasm"/>
    <property type="evidence" value="ECO:0007669"/>
    <property type="project" value="UniProtKB-SubCell"/>
</dbReference>
<dbReference type="Gene3D" id="3.40.50.300">
    <property type="entry name" value="P-loop containing nucleotide triphosphate hydrolases"/>
    <property type="match status" value="7"/>
</dbReference>
<dbReference type="GO" id="GO:0030687">
    <property type="term" value="C:preribosome, large subunit precursor"/>
    <property type="evidence" value="ECO:0007669"/>
    <property type="project" value="TreeGrafter"/>
</dbReference>
<comment type="subcellular location">
    <subcellularLocation>
        <location evidence="1">Nucleus</location>
        <location evidence="1">Nucleolus</location>
    </subcellularLocation>
    <subcellularLocation>
        <location evidence="2">Nucleus</location>
        <location evidence="2">Nucleoplasm</location>
    </subcellularLocation>
</comment>
<proteinExistence type="inferred from homology"/>
<feature type="compositionally biased region" description="Basic residues" evidence="10">
    <location>
        <begin position="4972"/>
        <end position="4987"/>
    </location>
</feature>
<feature type="region of interest" description="Disordered" evidence="10">
    <location>
        <begin position="4553"/>
        <end position="5144"/>
    </location>
</feature>
<evidence type="ECO:0000256" key="9">
    <source>
        <dbReference type="PIRNR" id="PIRNR010340"/>
    </source>
</evidence>
<evidence type="ECO:0000313" key="12">
    <source>
        <dbReference type="Ensembl" id="ENSCGRP00001012212.1"/>
    </source>
</evidence>
<dbReference type="CDD" id="cd01460">
    <property type="entry name" value="vWA_midasin"/>
    <property type="match status" value="1"/>
</dbReference>
<evidence type="ECO:0000313" key="13">
    <source>
        <dbReference type="Proteomes" id="UP000694386"/>
    </source>
</evidence>
<evidence type="ECO:0000256" key="8">
    <source>
        <dbReference type="ARBA" id="ARBA00023242"/>
    </source>
</evidence>
<dbReference type="InterPro" id="IPR036465">
    <property type="entry name" value="vWFA_dom_sf"/>
</dbReference>
<feature type="domain" description="AAA+ ATPase" evidence="11">
    <location>
        <begin position="1671"/>
        <end position="1824"/>
    </location>
</feature>
<feature type="compositionally biased region" description="Basic and acidic residues" evidence="10">
    <location>
        <begin position="4576"/>
        <end position="4587"/>
    </location>
</feature>
<organism evidence="12 13">
    <name type="scientific">Cricetulus griseus</name>
    <name type="common">Chinese hamster</name>
    <name type="synonym">Cricetulus barabensis griseus</name>
    <dbReference type="NCBI Taxonomy" id="10029"/>
    <lineage>
        <taxon>Eukaryota</taxon>
        <taxon>Metazoa</taxon>
        <taxon>Chordata</taxon>
        <taxon>Craniata</taxon>
        <taxon>Vertebrata</taxon>
        <taxon>Euteleostomi</taxon>
        <taxon>Mammalia</taxon>
        <taxon>Eutheria</taxon>
        <taxon>Euarchontoglires</taxon>
        <taxon>Glires</taxon>
        <taxon>Rodentia</taxon>
        <taxon>Myomorpha</taxon>
        <taxon>Muroidea</taxon>
        <taxon>Cricetidae</taxon>
        <taxon>Cricetinae</taxon>
        <taxon>Cricetulus</taxon>
    </lineage>
</organism>
<dbReference type="FunFam" id="3.40.50.300:FF:000956">
    <property type="entry name" value="Midasin"/>
    <property type="match status" value="1"/>
</dbReference>
<dbReference type="Proteomes" id="UP000694386">
    <property type="component" value="Unplaced"/>
</dbReference>
<feature type="compositionally biased region" description="Polar residues" evidence="10">
    <location>
        <begin position="5047"/>
        <end position="5057"/>
    </location>
</feature>
<feature type="compositionally biased region" description="Acidic residues" evidence="10">
    <location>
        <begin position="4763"/>
        <end position="4774"/>
    </location>
</feature>
<feature type="compositionally biased region" description="Basic and acidic residues" evidence="10">
    <location>
        <begin position="5079"/>
        <end position="5095"/>
    </location>
</feature>
<reference evidence="12" key="2">
    <citation type="submission" date="2025-09" db="UniProtKB">
        <authorList>
            <consortium name="Ensembl"/>
        </authorList>
    </citation>
    <scope>IDENTIFICATION</scope>
</reference>
<dbReference type="InterPro" id="IPR011704">
    <property type="entry name" value="ATPase_dyneun-rel_AAA"/>
</dbReference>
<feature type="domain" description="AAA+ ATPase" evidence="11">
    <location>
        <begin position="287"/>
        <end position="423"/>
    </location>
</feature>
<dbReference type="InterPro" id="IPR003593">
    <property type="entry name" value="AAA+_ATPase"/>
</dbReference>
<dbReference type="FunFam" id="3.40.50.300:FF:004550">
    <property type="entry name" value="Midasin"/>
    <property type="match status" value="1"/>
</dbReference>
<comment type="function">
    <text evidence="9">Nuclear chaperone required for maturation and nuclear export of pre-60S ribosome subunits.</text>
</comment>
<protein>
    <recommendedName>
        <fullName evidence="4 9">Midasin</fullName>
    </recommendedName>
</protein>
<dbReference type="Pfam" id="PF07728">
    <property type="entry name" value="AAA_5"/>
    <property type="match status" value="8"/>
</dbReference>
<feature type="region of interest" description="Disordered" evidence="10">
    <location>
        <begin position="4225"/>
        <end position="4247"/>
    </location>
</feature>
<dbReference type="GO" id="GO:0045111">
    <property type="term" value="C:intermediate filament cytoskeleton"/>
    <property type="evidence" value="ECO:0007669"/>
    <property type="project" value="Ensembl"/>
</dbReference>
<evidence type="ECO:0000259" key="11">
    <source>
        <dbReference type="SMART" id="SM00382"/>
    </source>
</evidence>
<evidence type="ECO:0000256" key="1">
    <source>
        <dbReference type="ARBA" id="ARBA00004604"/>
    </source>
</evidence>
<dbReference type="InterPro" id="IPR029317">
    <property type="entry name" value="KRBA1_rpt"/>
</dbReference>
<comment type="similarity">
    <text evidence="3 9">Belongs to the midasin family.</text>
</comment>
<dbReference type="FunFam" id="3.40.50.300:FF:000919">
    <property type="entry name" value="Midasin"/>
    <property type="match status" value="1"/>
</dbReference>
<dbReference type="Pfam" id="PF17867">
    <property type="entry name" value="AAA_lid_7"/>
    <property type="match status" value="2"/>
</dbReference>
<evidence type="ECO:0000256" key="7">
    <source>
        <dbReference type="ARBA" id="ARBA00023186"/>
    </source>
</evidence>
<keyword evidence="5 9" id="KW-0547">Nucleotide-binding</keyword>
<dbReference type="InterPro" id="IPR048617">
    <property type="entry name" value="MDN1_AAA_lid_4"/>
</dbReference>
<feature type="compositionally biased region" description="Basic and acidic residues" evidence="10">
    <location>
        <begin position="4731"/>
        <end position="4741"/>
    </location>
</feature>
<dbReference type="Pfam" id="PF21108">
    <property type="entry name" value="MDN1_4th"/>
    <property type="match status" value="1"/>
</dbReference>
<accession>A0A8C2M5J3</accession>
<name>A0A8C2M5J3_CRIGR</name>
<dbReference type="PANTHER" id="PTHR48103">
    <property type="entry name" value="MIDASIN-RELATED"/>
    <property type="match status" value="1"/>
</dbReference>
<feature type="compositionally biased region" description="Acidic residues" evidence="10">
    <location>
        <begin position="4856"/>
        <end position="4870"/>
    </location>
</feature>
<feature type="compositionally biased region" description="Basic and acidic residues" evidence="10">
    <location>
        <begin position="4795"/>
        <end position="4828"/>
    </location>
</feature>
<feature type="compositionally biased region" description="Polar residues" evidence="10">
    <location>
        <begin position="4918"/>
        <end position="4931"/>
    </location>
</feature>
<dbReference type="GO" id="GO:0005524">
    <property type="term" value="F:ATP binding"/>
    <property type="evidence" value="ECO:0007669"/>
    <property type="project" value="UniProtKB-KW"/>
</dbReference>
<dbReference type="SMART" id="SM01258">
    <property type="entry name" value="KRBA1"/>
    <property type="match status" value="1"/>
</dbReference>
<feature type="compositionally biased region" description="Basic and acidic residues" evidence="10">
    <location>
        <begin position="4991"/>
        <end position="5001"/>
    </location>
</feature>
<keyword evidence="7 9" id="KW-0143">Chaperone</keyword>
<dbReference type="InterPro" id="IPR027417">
    <property type="entry name" value="P-loop_NTPase"/>
</dbReference>
<reference evidence="12" key="1">
    <citation type="submission" date="2025-08" db="UniProtKB">
        <authorList>
            <consortium name="Ensembl"/>
        </authorList>
    </citation>
    <scope>IDENTIFICATION</scope>
</reference>
<feature type="compositionally biased region" description="Basic and acidic residues" evidence="10">
    <location>
        <begin position="5115"/>
        <end position="5143"/>
    </location>
</feature>
<feature type="domain" description="AAA+ ATPase" evidence="11">
    <location>
        <begin position="1984"/>
        <end position="2240"/>
    </location>
</feature>
<keyword evidence="6 9" id="KW-0067">ATP-binding</keyword>
<dbReference type="FunFam" id="3.40.50.300:FF:004709">
    <property type="entry name" value="Midasin"/>
    <property type="match status" value="1"/>
</dbReference>
<feature type="domain" description="AAA+ ATPase" evidence="11">
    <location>
        <begin position="1003"/>
        <end position="1148"/>
    </location>
</feature>
<dbReference type="SUPFAM" id="SSF53300">
    <property type="entry name" value="vWA-like"/>
    <property type="match status" value="1"/>
</dbReference>
<sequence>VWTPQDRQCILNSLAQLLLDKDYTLLLGRQLRPILLDLLERNAEAIKTGGQVNHDLHERLSVSMSKLIGNHPDVLPFALRYFKDTYPVFQRLFLESSDANPVRYGRRRMKLRDLMEAAHTFLRQRQPVFRELWDWSVCVPLLRSHDALVRWHTANCLALVTCMNEEHKLAFIKKIFSSDELVHFRLRLLEEAQLQDLEKALVLANPKASLWHKGKELQYIQGHLVSADLSSSVTAVCGVVLPKQPSGPGEQASDRSFSRDQELALKSFVLVESVCKSLQTLAVAVASQNAVLLEGPIGSGKTSLVEHLAAVTGRRKPPQLLKVQLGDQTDSKMLLGMYRCTDVPGEFVWQPGTLTQAATKGHWILLEDIDYAPLDVVSVLIPLLENGELLIPGQADCLKVAPTFQLFATRRYLFLMLHIGKDLNSVLQSRYPSLLAETEHLLDIYIELTGEKHACPSDSSIDCDQAPQEVSRENRRIILEGRELSLRDLLNWCNRIAHGFDSTSSSASLHVFQEALDCFTAMLSEQTKKLKMAEIIGSKLNISKKKAEFFCKLYKPEIVINELDVQVGRVRLLRKQSEAVHVQKEKYTFAATRPSSVLLEQLAVCVSQGEPVLLVGETGTGKTSAVQHLARATGHHLRVVNMNQQSDTADLLGGFKPVDHKLIWLPLREAFEELFVQTFSKKQNFTFLGHIQTCYRQKRWHDLLRLMQHVQKSATAKEGRESQSGLLLKEKWEAFGLRLNHAQQQMKMTESALLFAFVEGTLAQAIKKGEWILLDEINLAAPETLECLSGLLEGSSGSLVLLDRGDTEPLVRHPDFRLFACMNPATDVGKRNLPPGIRNRFTELYVEELESKEDLQILIVDYLKGLSVSKNTVQGIVNFYTALRKESGTKLVDGTGHRPHYSLRTLCRALRFAASNPCGNIQRSLYEVLKMRWMKSHPVANFIQRQFIGVNLPIPEPKGGRLIQVEGYWISVGDKEPTIDETYVLTSSVKLNLRDIVRVVSAGTYPVLIQGETSVGKTSLIRWLAAATGNHCVRINNHEHTDIQEYIGCYTSDTSGKLVFNEGVLIDAMRKGYWIVLDELNLAPTDVLEALNRLLDDNRELFITETQEVVRAHPRFMLFATQNPPGLYGGRKVLSRAFRNRFVELHFDELPSSELETILHKRCSLPPSYCSKLVKVMLDLQSYRRRSSVFAGKQGFIALRDLFRWAERYRLAEQTEKDYDWLQHLANDGFMLLAGRVRKQEEADVIQEVLEKHFKKKLCPQSLFSKENVLKLLGKSSTQSSLLESKFSHVVWTEGMRRLAVLVGRALEFGEPVLLVGDTGCGKTTVCQMFAALANRKLYSVNCHLNMETSDFLGGLRPVRQKPNDKEEMDTKLFEWHDGPLVLAMKEDSFFLLDEISLADDSVLERLNSVLEVEKSLVLAEKGSPDDKDSEVELLTAGKHFRILATMNPGGDFGKKELSPALRNRFTEIWCPQSTRREDLIQIINHNLRPGLSLGRIGHKGAGIAEVMLDFIDWLTHQEFGRKCVVSIRDILSWVNFMNSMAAEAAVKRLETISTVTSFVHAACLVYIDGIGSGVTSSGFGTALLAREECLKFLIKKLSKVVQLTEYQKDELKIYDRLKPKEFTDVDDLWGVHPFFIPKGPVLNGHSISDYTLSAGTTAMNAQRLLRAAKLNKPILLEGSPGVGKTSLVAALAKASGNTLVRINLSEQTDITDLFGADLPVEGGKGGEFAWCDGPLLSALKAGHWVVLDELNLASQSVLEGLNACFDHRGEIYVPELGMSFQVQHEKTRIFGCQNPFRQGGGRKGLPKSFLNRFTQVFVDPLTVVDMEFIASTLFPAIDKSIVKKMVAFNNHIDHEVTVEKKWGQKGGPWEFNLRDLFRWCQLMLVDQSPGCYDPSQHVFLVYGERMRTREDKEKIITVFKDVFASNSKPYMGTRLFHITPCDVQIGYSVLSRSSYVPHPSHRPLSLLHQSFQSLEPIMKCVQMSWMVILVGPASVGKTSLVQLLAHLTGHTLKVMAMNSAMDTTELLGGFEQVDIIRPWRLLLEKVEHTVRVLLRDSLLTSADDTEVVLRAWSHFLLTYKPKCLGEDGKGVTIEIVNKLEAVLLLMQRLNNKINSYSKADFAKLVEEFRSFGVKLLQSASGRSHGSFEWVDSMLVQALKSGDWLLMDNVNFCNPSVLDRLNALLEPGGVLTINERGMVNGTTSTITPHPGFRLFLSMDPVHGEISRAMRNRGLEIYISGEGDGSIPDNLDLKVLLHSLGLVGDSVCDILLSLHTGVQNIVRGSPTSSISTLSQTAILIVQYLKRGLSLDKAFCEACWDVYVCSQHSAANRKLVQALLESHTSSLKARETWGHAILATGLWPDSVPSALFATEDSRLSVVRSEGQILAYCLNRMSLKTSSWTRSQPLTLQDLENIMQTCSPENLTFGAVKVDTYWVDEPEVLAMAVKLLIERATNQDWMLRVKWLCHLAKNIPQGLESVQILLEANATALRNFYSNSLSSGVSNVLKILQTNITDDFVIPLDPRWNMQALDIIRNSVDFDPQADQSQQLFALLESVANKTILYLDREKRIFTEANLVSVGSKKLRSSVLRMSFEFHKDPESYHSLPHEIVANLAAFFELCDALILLWVQSPQGIVPDAHVNKILGSLQWRDRFWTVADTVTVDSPGLALLALHWHWVLKHLIHQIPQLLVNHEDKYYKEVQTISEHIHSCLGTPAGSFAGVKKLQAFLGRPFPFKDKLVVDCFSQLQVLNRALVIREHLPVFGECGWQEDINRLQVVASEWNVKKSLLQAWGLILRANILDGVNLGELKTLVNNQCLELKSRGLSRDFLEKAHETSSPSQPDFSSLVHLTRRVQLWPATEYLAMLWQYRMTADFVTQACLRRSNKHQQMHEEMGHHITFCLKHTPIAPQKLWNLWSLLHYPKLSAEEVSCLWSELFNSTFGSSWSSTVTTNPESWLMWSPLPNMQQLEVPKSRLDSTVKGPGSLCRAVFSKCCFGVLTSSSRASHWDVSGLPLLSSSHVTLGEWVERAQQLQDISSLLWTNMAVPSVAEFRRTDSRLQGLVLCWHLLGLTELLPAHQRQKYVQNCECLLLGDSQAFQHVDQTLGNMGGQEALPKELLCLLRTSLHYFFGEGENKQNLSEPAQRGRLWVNLGLLQIQTWLPQARFDPAVKKAYKLKYAQEELCQLQYEWKTRNLLSHLQTGRDLEDEIIISHSHPHVRLLPQRISQLENIVHKLSKKQAFRPHLPSYESLVQEIHHYVTSIAKVTAVQDLLMRLLQALHTDGSRSAQVLQNLLKEEASWQQSHHQFRKRLLEEYALYPDTVTPLQASILQLQHGMRLVASEVHASLHSGVISAENLGTLAMAVLAFPSVGPSFPTYHAHADALCSVNSVEALQGLGKLMVKRSGGKEKEGNSQQPYPTREQLLMNALLYLRSHVLYKGELDQRALLLFRHLCQEIINEWDEQERIAQEKAEQENSLYRYRTRSRRTALSEEEEEELELRKLFPLHEKDFADILMEQTLEEKKGASSGQEEEEATDPALLSQSSMQAVMLIHQQLCLSFARSLWYQQTVPPHEAKHYLSLFLSCYQTGASLVTHCYHLMGAELNDQLFGSHLLACSLSYNTLCGEADSDLMMKPDGPYDFYQHPNVAEARQCQPVLQGLLEAVNQLLEDWPEHPVLQQLVVVMERIRGFPLSSPISKLLNGLEILLAKAQDWEENASQALSLRKHLDLVSQMIIRWRKLELNCWSMSLDNTMRRHTEKSTKHWFSIYQMLEKHMQERTEEQEDDKQMTLMLLVSTLQAFIEGSSLGEFHVRLQMLLVFHCHVLLMPQIEGKDSLCSVLWNLYHFYKQFLDPVQAKIVELRSPIEKELKEFVKISKWNDVSFWSIKQSVEKTHRTLFKFMKKFEAVLNEPCQSCLVESNKEEHPDCLPKPAEEATIETSPIQGLNRALKETLLAQPTAWQASIAEQCQDAGPLSVEGELLRRLPRLSKRMRKVCLMFMKESPLPCLVESLDQFTGEVISSVSELQSLNVEPSAEKEKQRSEAKHILMQKHRALSDLFKHLAKIGLSYRKGLAWARSKSPQELLHLHPLDLKSALSIVSSTQEADSRLLTEISSLWDGCQKYFYRSLARHTRLTAALATPVKQWIILRNLLSCVQEIHSRLTGPPIYPVAFPPQDSVQQWTERLQHLAMQSQILLEQLSWLFQCCPSAGPTEGHSDAPVQEQPTAPHLERMDTQGPVSGSMPDLLPSDLSYPSPVPRSQLPSGCQMRRQDRLWQQSTAGLTELLKTIKTMKAGVDKIRQQSCETLFHTWEDFEVCSSGLNCLSQVSAHLQGLESLFVLPGIEVEQAQMALVESLEYLRGEVCKAIDDFTAWKARLFISHKQGGNQMLEESFVEDFSEQVETAIRVILCTIQNLAERNSKKAEDSTTEKRPQEEDEMKEEASFERLQPGHLTKLLEDDFWASVSTLHVQKIISSVSELLERLKSCNEDGNTTKHKVFSQSCCLLVRLMPMLCSFSDLILFFLTLSLATHRSTAKLLSVLAHTFTELAQKGFCLPKELMEDSSGEGSTQFHDYEGGGIGDGEGMKDVSDRIENEEQVEDTFQKGQEKDKEDPDSKPDTKGEDNAIEMSEDFDGKMYDGELEEEEDDEKSDSEDGDLDKQMGNLNGEETDKLDERLWGDDEEEDEEDDSKAEETGPGMDEEDSELVAKDDNLDAGNLNKHNKRQDEKEESEPEDVEQSQEKINEQIDEREYDENEVDPYHGNQEKLPEPEALDLPDDLNLDSEDKNGGEDTDNEEAEEENPLEIKEKTEDMKETDHETDEPKADQNEGDSQHEPAEGPGEGEENMDTGADDQDKETANRAEEHSEEEEKEVEEEEKEEDRAATDGGPDASTADQGLQPQKEEEDGEKSDAEEEVPEAAERKEHTSSGQTGVDNVQSAQAVELAGAAPEKEQGKEEHGSGASDANQAEGHESNLIARLASQRHTRKNTQSFKRKPGQADNERSMGDHNEHVHKRLRTMDTDRTPEQEPSQAQVEDSDTFEHIKQGSDAYDAQTYDVASNEQQQTAKESEQDQEEEEAGDVLMDTEEELLRAEDTEQLKPEAVKSDTASSSGSDEMDMDTQTVKAKEDQDPRKTTSHQETENEKPERSRDSTIHTLRQFLVDTVFQPLLKDVNELRQEMERQLETWQAHNYGNAEEEKAAAEMWQSYLILTASLSQQLCEQLRLLLEPTQAAKLRGDYRTGKRLNMRKIIPYIASQFRKDRIWLRRTKPSKRQYQICLAIDDSSSMVDNHTKQLAFESLAVIGNALTLLEVGQIAVCSFGESVKLLHPFHEQFGDSSGSQILRLFMTAQLLLIVSDGRGLFLEGKDRVLAAVQAAQNANIFVIFVVLDNPNSRDSILDIKVPIFKGPGEMPEIRSYMEEFPFPFYIILRDVNALPETLSDALRQWFELVTASDS</sequence>
<keyword evidence="8 9" id="KW-0539">Nucleus</keyword>
<dbReference type="FunFam" id="3.40.50.300:FF:000142">
    <property type="entry name" value="Midasin"/>
    <property type="match status" value="1"/>
</dbReference>
<evidence type="ECO:0000256" key="6">
    <source>
        <dbReference type="ARBA" id="ARBA00022840"/>
    </source>
</evidence>
<evidence type="ECO:0000256" key="4">
    <source>
        <dbReference type="ARBA" id="ARBA00017143"/>
    </source>
</evidence>
<dbReference type="GO" id="GO:0005829">
    <property type="term" value="C:cytosol"/>
    <property type="evidence" value="ECO:0007669"/>
    <property type="project" value="Ensembl"/>
</dbReference>
<evidence type="ECO:0000256" key="5">
    <source>
        <dbReference type="ARBA" id="ARBA00022741"/>
    </source>
</evidence>
<feature type="compositionally biased region" description="Acidic residues" evidence="10">
    <location>
        <begin position="4782"/>
        <end position="4794"/>
    </location>
</feature>
<dbReference type="InterPro" id="IPR012099">
    <property type="entry name" value="Midasin"/>
</dbReference>
<dbReference type="PANTHER" id="PTHR48103:SF2">
    <property type="entry name" value="MIDASIN"/>
    <property type="match status" value="1"/>
</dbReference>
<dbReference type="SMART" id="SM00382">
    <property type="entry name" value="AAA"/>
    <property type="match status" value="6"/>
</dbReference>
<feature type="compositionally biased region" description="Acidic residues" evidence="10">
    <location>
        <begin position="4672"/>
        <end position="4683"/>
    </location>
</feature>
<dbReference type="FunFam" id="3.40.50.300:FF:000582">
    <property type="entry name" value="Midasin"/>
    <property type="match status" value="1"/>
</dbReference>
<dbReference type="GO" id="GO:0000055">
    <property type="term" value="P:ribosomal large subunit export from nucleus"/>
    <property type="evidence" value="ECO:0007669"/>
    <property type="project" value="TreeGrafter"/>
</dbReference>
<dbReference type="Pfam" id="PF17865">
    <property type="entry name" value="AAA_lid_5"/>
    <property type="match status" value="1"/>
</dbReference>
<feature type="compositionally biased region" description="Acidic residues" evidence="10">
    <location>
        <begin position="4894"/>
        <end position="4909"/>
    </location>
</feature>
<feature type="domain" description="AAA+ ATPase" evidence="11">
    <location>
        <begin position="608"/>
        <end position="851"/>
    </location>
</feature>
<dbReference type="InterPro" id="IPR041190">
    <property type="entry name" value="Midasin_AAA_lid_5"/>
</dbReference>
<feature type="compositionally biased region" description="Basic and acidic residues" evidence="10">
    <location>
        <begin position="5008"/>
        <end position="5017"/>
    </location>
</feature>
<feature type="region of interest" description="Disordered" evidence="10">
    <location>
        <begin position="4414"/>
        <end position="4437"/>
    </location>
</feature>
<dbReference type="SUPFAM" id="SSF52540">
    <property type="entry name" value="P-loop containing nucleoside triphosphate hydrolases"/>
    <property type="match status" value="6"/>
</dbReference>
<feature type="compositionally biased region" description="Basic and acidic residues" evidence="10">
    <location>
        <begin position="4940"/>
        <end position="4950"/>
    </location>
</feature>
<evidence type="ECO:0000256" key="3">
    <source>
        <dbReference type="ARBA" id="ARBA00007188"/>
    </source>
</evidence>
<feature type="compositionally biased region" description="Acidic residues" evidence="10">
    <location>
        <begin position="4632"/>
        <end position="4649"/>
    </location>
</feature>
<feature type="compositionally biased region" description="Basic and acidic residues" evidence="10">
    <location>
        <begin position="4594"/>
        <end position="4616"/>
    </location>
</feature>
<feature type="compositionally biased region" description="Acidic residues" evidence="10">
    <location>
        <begin position="4720"/>
        <end position="4730"/>
    </location>
</feature>
<dbReference type="GO" id="GO:0000027">
    <property type="term" value="P:ribosomal large subunit assembly"/>
    <property type="evidence" value="ECO:0007669"/>
    <property type="project" value="Ensembl"/>
</dbReference>
<evidence type="ECO:0000256" key="2">
    <source>
        <dbReference type="ARBA" id="ARBA00004642"/>
    </source>
</evidence>
<dbReference type="CDD" id="cd00009">
    <property type="entry name" value="AAA"/>
    <property type="match status" value="2"/>
</dbReference>
<feature type="compositionally biased region" description="Polar residues" evidence="10">
    <location>
        <begin position="5097"/>
        <end position="5114"/>
    </location>
</feature>
<evidence type="ECO:0000256" key="10">
    <source>
        <dbReference type="SAM" id="MobiDB-lite"/>
    </source>
</evidence>
<feature type="compositionally biased region" description="Acidic residues" evidence="10">
    <location>
        <begin position="4832"/>
        <end position="4846"/>
    </location>
</feature>